<accession>A0A128F7W4</accession>
<dbReference type="Pfam" id="PF03480">
    <property type="entry name" value="DctP"/>
    <property type="match status" value="1"/>
</dbReference>
<evidence type="ECO:0000256" key="1">
    <source>
        <dbReference type="ARBA" id="ARBA00009023"/>
    </source>
</evidence>
<dbReference type="GO" id="GO:0055085">
    <property type="term" value="P:transmembrane transport"/>
    <property type="evidence" value="ECO:0007669"/>
    <property type="project" value="InterPro"/>
</dbReference>
<evidence type="ECO:0000256" key="2">
    <source>
        <dbReference type="ARBA" id="ARBA00022448"/>
    </source>
</evidence>
<keyword evidence="3 4" id="KW-0732">Signal</keyword>
<dbReference type="InterPro" id="IPR018389">
    <property type="entry name" value="DctP_fam"/>
</dbReference>
<dbReference type="InterPro" id="IPR038404">
    <property type="entry name" value="TRAP_DctP_sf"/>
</dbReference>
<dbReference type="OrthoDB" id="8690069at2"/>
<dbReference type="Gene3D" id="3.40.190.170">
    <property type="entry name" value="Bacterial extracellular solute-binding protein, family 7"/>
    <property type="match status" value="1"/>
</dbReference>
<feature type="chain" id="PRO_5007282164" evidence="4">
    <location>
        <begin position="23"/>
        <end position="341"/>
    </location>
</feature>
<dbReference type="STRING" id="1796497.GCE9029_03199"/>
<dbReference type="AlphaFoldDB" id="A0A128F7W4"/>
<dbReference type="Proteomes" id="UP000071641">
    <property type="component" value="Unassembled WGS sequence"/>
</dbReference>
<protein>
    <submittedName>
        <fullName evidence="5">2,3-diketo-L-gulonate-binding periplasmic protein YiaO</fullName>
    </submittedName>
</protein>
<feature type="signal peptide" evidence="4">
    <location>
        <begin position="1"/>
        <end position="22"/>
    </location>
</feature>
<dbReference type="NCBIfam" id="NF037995">
    <property type="entry name" value="TRAP_S1"/>
    <property type="match status" value="1"/>
</dbReference>
<evidence type="ECO:0000256" key="4">
    <source>
        <dbReference type="SAM" id="SignalP"/>
    </source>
</evidence>
<gene>
    <name evidence="5" type="primary">yiaO_6</name>
    <name evidence="5" type="ORF">GCE9029_03199</name>
</gene>
<name>A0A128F7W4_9GAMM</name>
<sequence>MRYLLRLFTVTLTFLLSLPVLATSEEERLVWRFGLEEIDGSVQDIYAKEFKRRIEEKSAGQVTVDIYSYGTLGESEDLTALTSLGTLQMTHASVGIIGSLVPEMQVFNIPYIFSQHDKLNQSVLTNNATLYEVVGNALIDQELRLMTFYLEGDMVWSTNTEIVKPDDFKDFRMRVMNSPLVIESFRVYGADTIPLPYSQVYGALQANIVDGQSNPVFSIEEMKFYEVTEYMIWSGKQKFTTSVIANQAWYLSLSAEHKTLLRDTFEEMSDFIFEKQQALNKAQLTKIKEFKPSMTFITLTRAQQNAFRKFSVPIRERYIELAGQPGERLLKALDEAFGNKK</sequence>
<dbReference type="EMBL" id="FIZX01000002">
    <property type="protein sequence ID" value="CZF82396.1"/>
    <property type="molecule type" value="Genomic_DNA"/>
</dbReference>
<evidence type="ECO:0000313" key="5">
    <source>
        <dbReference type="EMBL" id="CZF82396.1"/>
    </source>
</evidence>
<organism evidence="5 6">
    <name type="scientific">Grimontia celer</name>
    <dbReference type="NCBI Taxonomy" id="1796497"/>
    <lineage>
        <taxon>Bacteria</taxon>
        <taxon>Pseudomonadati</taxon>
        <taxon>Pseudomonadota</taxon>
        <taxon>Gammaproteobacteria</taxon>
        <taxon>Vibrionales</taxon>
        <taxon>Vibrionaceae</taxon>
        <taxon>Grimontia</taxon>
    </lineage>
</organism>
<proteinExistence type="inferred from homology"/>
<dbReference type="PANTHER" id="PTHR33376">
    <property type="match status" value="1"/>
</dbReference>
<dbReference type="PANTHER" id="PTHR33376:SF7">
    <property type="entry name" value="C4-DICARBOXYLATE-BINDING PROTEIN DCTB"/>
    <property type="match status" value="1"/>
</dbReference>
<comment type="similarity">
    <text evidence="1">Belongs to the bacterial solute-binding protein 7 family.</text>
</comment>
<keyword evidence="2" id="KW-0813">Transport</keyword>
<evidence type="ECO:0000256" key="3">
    <source>
        <dbReference type="ARBA" id="ARBA00022729"/>
    </source>
</evidence>
<keyword evidence="6" id="KW-1185">Reference proteome</keyword>
<reference evidence="6" key="1">
    <citation type="submission" date="2016-02" db="EMBL/GenBank/DDBJ databases">
        <authorList>
            <person name="Rodrigo-Torres Lidia"/>
            <person name="Arahal R.David."/>
        </authorList>
    </citation>
    <scope>NUCLEOTIDE SEQUENCE [LARGE SCALE GENOMIC DNA]</scope>
    <source>
        <strain evidence="6">CECT 9029</strain>
    </source>
</reference>
<evidence type="ECO:0000313" key="6">
    <source>
        <dbReference type="Proteomes" id="UP000071641"/>
    </source>
</evidence>